<dbReference type="AlphaFoldDB" id="A0AAW0NN99"/>
<evidence type="ECO:0000313" key="2">
    <source>
        <dbReference type="Proteomes" id="UP001460270"/>
    </source>
</evidence>
<accession>A0AAW0NN99</accession>
<comment type="caution">
    <text evidence="1">The sequence shown here is derived from an EMBL/GenBank/DDBJ whole genome shotgun (WGS) entry which is preliminary data.</text>
</comment>
<dbReference type="EMBL" id="JBBPFD010000015">
    <property type="protein sequence ID" value="KAK7896604.1"/>
    <property type="molecule type" value="Genomic_DNA"/>
</dbReference>
<evidence type="ECO:0000313" key="1">
    <source>
        <dbReference type="EMBL" id="KAK7896604.1"/>
    </source>
</evidence>
<name>A0AAW0NN99_9GOBI</name>
<keyword evidence="2" id="KW-1185">Reference proteome</keyword>
<organism evidence="1 2">
    <name type="scientific">Mugilogobius chulae</name>
    <name type="common">yellowstripe goby</name>
    <dbReference type="NCBI Taxonomy" id="88201"/>
    <lineage>
        <taxon>Eukaryota</taxon>
        <taxon>Metazoa</taxon>
        <taxon>Chordata</taxon>
        <taxon>Craniata</taxon>
        <taxon>Vertebrata</taxon>
        <taxon>Euteleostomi</taxon>
        <taxon>Actinopterygii</taxon>
        <taxon>Neopterygii</taxon>
        <taxon>Teleostei</taxon>
        <taxon>Neoteleostei</taxon>
        <taxon>Acanthomorphata</taxon>
        <taxon>Gobiaria</taxon>
        <taxon>Gobiiformes</taxon>
        <taxon>Gobioidei</taxon>
        <taxon>Gobiidae</taxon>
        <taxon>Gobionellinae</taxon>
        <taxon>Mugilogobius</taxon>
    </lineage>
</organism>
<sequence>MLVSCKVRCTTSIRLHLPKVERIHDHSCVNARIVTGKLHQTAATSEVRLRRPRSPHDFETFPTGAGSGPGVAEVSLSFTKLAVVLLALLATSFTCRSDEPRVKANIFLTLCRSR</sequence>
<reference evidence="2" key="1">
    <citation type="submission" date="2024-04" db="EMBL/GenBank/DDBJ databases">
        <title>Salinicola lusitanus LLJ914,a marine bacterium isolated from the Okinawa Trough.</title>
        <authorList>
            <person name="Li J."/>
        </authorList>
    </citation>
    <scope>NUCLEOTIDE SEQUENCE [LARGE SCALE GENOMIC DNA]</scope>
</reference>
<proteinExistence type="predicted"/>
<dbReference type="Proteomes" id="UP001460270">
    <property type="component" value="Unassembled WGS sequence"/>
</dbReference>
<gene>
    <name evidence="1" type="ORF">WMY93_021929</name>
</gene>
<protein>
    <submittedName>
        <fullName evidence="1">Uncharacterized protein</fullName>
    </submittedName>
</protein>